<evidence type="ECO:0000256" key="1">
    <source>
        <dbReference type="SAM" id="MobiDB-lite"/>
    </source>
</evidence>
<evidence type="ECO:0000313" key="3">
    <source>
        <dbReference type="Proteomes" id="UP000007151"/>
    </source>
</evidence>
<feature type="region of interest" description="Disordered" evidence="1">
    <location>
        <begin position="1"/>
        <end position="36"/>
    </location>
</feature>
<evidence type="ECO:0000313" key="2">
    <source>
        <dbReference type="EMBL" id="OWR54807.1"/>
    </source>
</evidence>
<comment type="caution">
    <text evidence="2">The sequence shown here is derived from an EMBL/GenBank/DDBJ whole genome shotgun (WGS) entry which is preliminary data.</text>
</comment>
<keyword evidence="3" id="KW-1185">Reference proteome</keyword>
<name>A0A212FM54_DANPL</name>
<sequence>MMRSSSRSGGNVSDATQTLQGEFEDPEQDSVLRKKS</sequence>
<dbReference type="KEGG" id="dpl:KGM_205378"/>
<dbReference type="EMBL" id="AGBW02007656">
    <property type="protein sequence ID" value="OWR54807.1"/>
    <property type="molecule type" value="Genomic_DNA"/>
</dbReference>
<proteinExistence type="predicted"/>
<protein>
    <submittedName>
        <fullName evidence="2">Uncharacterized protein</fullName>
    </submittedName>
</protein>
<dbReference type="Proteomes" id="UP000007151">
    <property type="component" value="Unassembled WGS sequence"/>
</dbReference>
<accession>A0A212FM54</accession>
<dbReference type="InParanoid" id="A0A212FM54"/>
<organism evidence="2 3">
    <name type="scientific">Danaus plexippus plexippus</name>
    <dbReference type="NCBI Taxonomy" id="278856"/>
    <lineage>
        <taxon>Eukaryota</taxon>
        <taxon>Metazoa</taxon>
        <taxon>Ecdysozoa</taxon>
        <taxon>Arthropoda</taxon>
        <taxon>Hexapoda</taxon>
        <taxon>Insecta</taxon>
        <taxon>Pterygota</taxon>
        <taxon>Neoptera</taxon>
        <taxon>Endopterygota</taxon>
        <taxon>Lepidoptera</taxon>
        <taxon>Glossata</taxon>
        <taxon>Ditrysia</taxon>
        <taxon>Papilionoidea</taxon>
        <taxon>Nymphalidae</taxon>
        <taxon>Danainae</taxon>
        <taxon>Danaini</taxon>
        <taxon>Danaina</taxon>
        <taxon>Danaus</taxon>
        <taxon>Danaus</taxon>
    </lineage>
</organism>
<dbReference type="AlphaFoldDB" id="A0A212FM54"/>
<reference evidence="2 3" key="1">
    <citation type="journal article" date="2011" name="Cell">
        <title>The monarch butterfly genome yields insights into long-distance migration.</title>
        <authorList>
            <person name="Zhan S."/>
            <person name="Merlin C."/>
            <person name="Boore J.L."/>
            <person name="Reppert S.M."/>
        </authorList>
    </citation>
    <scope>NUCLEOTIDE SEQUENCE [LARGE SCALE GENOMIC DNA]</scope>
    <source>
        <strain evidence="2">F-2</strain>
    </source>
</reference>
<gene>
    <name evidence="2" type="ORF">KGM_205378</name>
</gene>
<feature type="compositionally biased region" description="Polar residues" evidence="1">
    <location>
        <begin position="1"/>
        <end position="20"/>
    </location>
</feature>